<gene>
    <name evidence="6" type="ORF">CNN82_18115</name>
</gene>
<dbReference type="SUPFAM" id="SSF46785">
    <property type="entry name" value="Winged helix' DNA-binding domain"/>
    <property type="match status" value="1"/>
</dbReference>
<dbReference type="PROSITE" id="PS50995">
    <property type="entry name" value="HTH_MARR_2"/>
    <property type="match status" value="1"/>
</dbReference>
<dbReference type="InterPro" id="IPR039422">
    <property type="entry name" value="MarR/SlyA-like"/>
</dbReference>
<keyword evidence="1" id="KW-0805">Transcription regulation</keyword>
<keyword evidence="2" id="KW-0238">DNA-binding</keyword>
<evidence type="ECO:0000256" key="4">
    <source>
        <dbReference type="SAM" id="MobiDB-lite"/>
    </source>
</evidence>
<dbReference type="GO" id="GO:0003677">
    <property type="term" value="F:DNA binding"/>
    <property type="evidence" value="ECO:0007669"/>
    <property type="project" value="UniProtKB-KW"/>
</dbReference>
<evidence type="ECO:0000313" key="6">
    <source>
        <dbReference type="EMBL" id="ATE80584.1"/>
    </source>
</evidence>
<dbReference type="Gene3D" id="1.10.10.10">
    <property type="entry name" value="Winged helix-like DNA-binding domain superfamily/Winged helix DNA-binding domain"/>
    <property type="match status" value="1"/>
</dbReference>
<accession>A0AB33EKF2</accession>
<feature type="region of interest" description="Disordered" evidence="4">
    <location>
        <begin position="1"/>
        <end position="24"/>
    </location>
</feature>
<organism evidence="6 7">
    <name type="scientific">Pseudomonas frederiksbergensis</name>
    <dbReference type="NCBI Taxonomy" id="104087"/>
    <lineage>
        <taxon>Bacteria</taxon>
        <taxon>Pseudomonadati</taxon>
        <taxon>Pseudomonadota</taxon>
        <taxon>Gammaproteobacteria</taxon>
        <taxon>Pseudomonadales</taxon>
        <taxon>Pseudomonadaceae</taxon>
        <taxon>Pseudomonas</taxon>
    </lineage>
</organism>
<dbReference type="AlphaFoldDB" id="A0AB33EKF2"/>
<dbReference type="InterPro" id="IPR036388">
    <property type="entry name" value="WH-like_DNA-bd_sf"/>
</dbReference>
<evidence type="ECO:0000256" key="2">
    <source>
        <dbReference type="ARBA" id="ARBA00023125"/>
    </source>
</evidence>
<dbReference type="PANTHER" id="PTHR33164">
    <property type="entry name" value="TRANSCRIPTIONAL REGULATOR, MARR FAMILY"/>
    <property type="match status" value="1"/>
</dbReference>
<protein>
    <submittedName>
        <fullName evidence="6">MarR family transcriptional regulator</fullName>
    </submittedName>
</protein>
<evidence type="ECO:0000256" key="3">
    <source>
        <dbReference type="ARBA" id="ARBA00023163"/>
    </source>
</evidence>
<evidence type="ECO:0000313" key="7">
    <source>
        <dbReference type="Proteomes" id="UP000218385"/>
    </source>
</evidence>
<dbReference type="Pfam" id="PF12802">
    <property type="entry name" value="MarR_2"/>
    <property type="match status" value="1"/>
</dbReference>
<dbReference type="RefSeq" id="WP_096481666.1">
    <property type="nucleotide sequence ID" value="NZ_CP023466.1"/>
</dbReference>
<reference evidence="6 7" key="1">
    <citation type="submission" date="2017-09" db="EMBL/GenBank/DDBJ databases">
        <title>Complete Genome sequence of Lysobacter capsici KNU-15.</title>
        <authorList>
            <person name="Kim M.-C."/>
            <person name="Yi H."/>
            <person name="Lee D.-W."/>
            <person name="Shin J.-H."/>
        </authorList>
    </citation>
    <scope>NUCLEOTIDE SEQUENCE [LARGE SCALE GENOMIC DNA]</scope>
    <source>
        <strain evidence="6 7">KNU-15</strain>
    </source>
</reference>
<proteinExistence type="predicted"/>
<dbReference type="InterPro" id="IPR036390">
    <property type="entry name" value="WH_DNA-bd_sf"/>
</dbReference>
<feature type="domain" description="HTH marR-type" evidence="5">
    <location>
        <begin position="31"/>
        <end position="163"/>
    </location>
</feature>
<dbReference type="PRINTS" id="PR00598">
    <property type="entry name" value="HTHMARR"/>
</dbReference>
<dbReference type="Proteomes" id="UP000218385">
    <property type="component" value="Chromosome"/>
</dbReference>
<dbReference type="GO" id="GO:0003700">
    <property type="term" value="F:DNA-binding transcription factor activity"/>
    <property type="evidence" value="ECO:0007669"/>
    <property type="project" value="InterPro"/>
</dbReference>
<evidence type="ECO:0000256" key="1">
    <source>
        <dbReference type="ARBA" id="ARBA00023015"/>
    </source>
</evidence>
<keyword evidence="3" id="KW-0804">Transcription</keyword>
<dbReference type="InterPro" id="IPR000835">
    <property type="entry name" value="HTH_MarR-typ"/>
</dbReference>
<dbReference type="EMBL" id="CP023466">
    <property type="protein sequence ID" value="ATE80584.1"/>
    <property type="molecule type" value="Genomic_DNA"/>
</dbReference>
<dbReference type="SMART" id="SM00347">
    <property type="entry name" value="HTH_MARR"/>
    <property type="match status" value="1"/>
</dbReference>
<dbReference type="GO" id="GO:0006950">
    <property type="term" value="P:response to stress"/>
    <property type="evidence" value="ECO:0007669"/>
    <property type="project" value="TreeGrafter"/>
</dbReference>
<evidence type="ECO:0000259" key="5">
    <source>
        <dbReference type="PROSITE" id="PS50995"/>
    </source>
</evidence>
<sequence length="176" mass="20284">MNESTEYSVGVTKRSRKAKTNTGLGEERSWDQRLGFLMHDASRLRRIVFDNFVKPLGLTRSQWWVLAHLSRHDGMIQSDLAETLELGKAALGGLIDRLEASGFIERRPDTSDRRVRRVYLASKGNQIVKEMRLLSHDMNEEILQGLDHDQRLLLSDFLSRLKRNLVKIKRDKGIEG</sequence>
<dbReference type="PANTHER" id="PTHR33164:SF64">
    <property type="entry name" value="TRANSCRIPTIONAL REGULATOR SLYA"/>
    <property type="match status" value="1"/>
</dbReference>
<name>A0AB33EKF2_9PSED</name>